<proteinExistence type="predicted"/>
<feature type="region of interest" description="Disordered" evidence="1">
    <location>
        <begin position="191"/>
        <end position="229"/>
    </location>
</feature>
<dbReference type="EMBL" id="EQ962657">
    <property type="protein sequence ID" value="EED15751.1"/>
    <property type="molecule type" value="Genomic_DNA"/>
</dbReference>
<accession>B8MJQ2</accession>
<evidence type="ECO:0008006" key="4">
    <source>
        <dbReference type="Google" id="ProtNLM"/>
    </source>
</evidence>
<organism evidence="2 3">
    <name type="scientific">Talaromyces stipitatus (strain ATCC 10500 / CBS 375.48 / QM 6759 / NRRL 1006)</name>
    <name type="common">Penicillium stipitatum</name>
    <dbReference type="NCBI Taxonomy" id="441959"/>
    <lineage>
        <taxon>Eukaryota</taxon>
        <taxon>Fungi</taxon>
        <taxon>Dikarya</taxon>
        <taxon>Ascomycota</taxon>
        <taxon>Pezizomycotina</taxon>
        <taxon>Eurotiomycetes</taxon>
        <taxon>Eurotiomycetidae</taxon>
        <taxon>Eurotiales</taxon>
        <taxon>Trichocomaceae</taxon>
        <taxon>Talaromyces</taxon>
        <taxon>Talaromyces sect. Talaromyces</taxon>
    </lineage>
</organism>
<keyword evidence="3" id="KW-1185">Reference proteome</keyword>
<feature type="compositionally biased region" description="Pro residues" evidence="1">
    <location>
        <begin position="201"/>
        <end position="214"/>
    </location>
</feature>
<dbReference type="OMA" id="WSISIVE"/>
<evidence type="ECO:0000313" key="3">
    <source>
        <dbReference type="Proteomes" id="UP000001745"/>
    </source>
</evidence>
<dbReference type="eggNOG" id="KOG0017">
    <property type="taxonomic scope" value="Eukaryota"/>
</dbReference>
<gene>
    <name evidence="2" type="ORF">TSTA_051880</name>
</gene>
<reference evidence="3" key="1">
    <citation type="journal article" date="2015" name="Genome Announc.">
        <title>Genome sequence of the AIDS-associated pathogen Penicillium marneffei (ATCC18224) and its near taxonomic relative Talaromyces stipitatus (ATCC10500).</title>
        <authorList>
            <person name="Nierman W.C."/>
            <person name="Fedorova-Abrams N.D."/>
            <person name="Andrianopoulos A."/>
        </authorList>
    </citation>
    <scope>NUCLEOTIDE SEQUENCE [LARGE SCALE GENOMIC DNA]</scope>
    <source>
        <strain evidence="3">ATCC 10500 / CBS 375.48 / QM 6759 / NRRL 1006</strain>
    </source>
</reference>
<dbReference type="HOGENOM" id="CLU_1210491_0_0_1"/>
<evidence type="ECO:0000313" key="2">
    <source>
        <dbReference type="EMBL" id="EED15751.1"/>
    </source>
</evidence>
<evidence type="ECO:0000256" key="1">
    <source>
        <dbReference type="SAM" id="MobiDB-lite"/>
    </source>
</evidence>
<sequence>MYLGSPDFIITDAGKNFLASSVSMITVNVPVEAHWSISIVERYHTVLCRSYEIISEEVPELAPEMALQMAIKAVNNTVGLDGYVSTLLVFGVYPRMTDYSPPASTVVQHAATVKKAMTEVQRLHTVRQVNNALNIRNGPSSTLTCLYSVKKGLYKLISIDREMCTVELPNGPTKFRLTVVKLYYKDNDLEHKDDEQLAPEEVPPIAPSNTPTPTPQVATPPSKPNNAKA</sequence>
<dbReference type="PhylomeDB" id="B8MJQ2"/>
<dbReference type="VEuPathDB" id="FungiDB:TSTA_051880"/>
<dbReference type="AlphaFoldDB" id="B8MJQ2"/>
<protein>
    <recommendedName>
        <fullName evidence="4">Integrase catalytic domain-containing protein</fullName>
    </recommendedName>
</protein>
<dbReference type="GeneID" id="8103409"/>
<dbReference type="InParanoid" id="B8MJQ2"/>
<name>B8MJQ2_TALSN</name>
<dbReference type="RefSeq" id="XP_002485704.1">
    <property type="nucleotide sequence ID" value="XM_002485659.1"/>
</dbReference>
<dbReference type="Proteomes" id="UP000001745">
    <property type="component" value="Unassembled WGS sequence"/>
</dbReference>
<dbReference type="STRING" id="441959.B8MJQ2"/>
<dbReference type="OrthoDB" id="4368574at2759"/>